<name>A0AA40ASC1_9PEZI</name>
<reference evidence="2" key="1">
    <citation type="submission" date="2023-06" db="EMBL/GenBank/DDBJ databases">
        <title>Genome-scale phylogeny and comparative genomics of the fungal order Sordariales.</title>
        <authorList>
            <consortium name="Lawrence Berkeley National Laboratory"/>
            <person name="Hensen N."/>
            <person name="Bonometti L."/>
            <person name="Westerberg I."/>
            <person name="Brannstrom I.O."/>
            <person name="Guillou S."/>
            <person name="Cros-Aarteil S."/>
            <person name="Calhoun S."/>
            <person name="Haridas S."/>
            <person name="Kuo A."/>
            <person name="Mondo S."/>
            <person name="Pangilinan J."/>
            <person name="Riley R."/>
            <person name="Labutti K."/>
            <person name="Andreopoulos B."/>
            <person name="Lipzen A."/>
            <person name="Chen C."/>
            <person name="Yanf M."/>
            <person name="Daum C."/>
            <person name="Ng V."/>
            <person name="Clum A."/>
            <person name="Steindorff A."/>
            <person name="Ohm R."/>
            <person name="Martin F."/>
            <person name="Silar P."/>
            <person name="Natvig D."/>
            <person name="Lalanne C."/>
            <person name="Gautier V."/>
            <person name="Ament-Velasquez S.L."/>
            <person name="Kruys A."/>
            <person name="Hutchinson M.I."/>
            <person name="Powell A.J."/>
            <person name="Barry K."/>
            <person name="Miller A.N."/>
            <person name="Grigoriev I.V."/>
            <person name="Debuchy R."/>
            <person name="Gladieux P."/>
            <person name="Thoren M.H."/>
            <person name="Johannesson H."/>
        </authorList>
    </citation>
    <scope>NUCLEOTIDE SEQUENCE</scope>
    <source>
        <strain evidence="2">SMH4607-1</strain>
    </source>
</reference>
<keyword evidence="1" id="KW-0472">Membrane</keyword>
<sequence>MATAKPRTPSQPPKSWNFSTQRVLVENVYFWLFCFFYLAFAFTVYYVLQGRPFRIGARSINSTLLPLYQADVSALISIAIGIIRFCYAAWCGIVSWRIIYVLLAIRGIQMRELTAITGGSPHARLSWNIKPYRKLSILLFLFLWVSLPAQYLSGPLLAASTAWEPITIKSALSTPLHLPIAAEGLSWSMFNIFNEGKENIVRKSAGVSYLGSTALFDGKTAVMHRYFSASNGSAPVDSTISQITVPFLLGDKLEWVVDYESELDSALIEAITKRRQSNSLDLTSPENPILNPVIGNMALLKSEPWQLTAVNGKADLINLYTLPEAKEFTGQRCVAVLVDNIRYTHTG</sequence>
<dbReference type="Proteomes" id="UP001172102">
    <property type="component" value="Unassembled WGS sequence"/>
</dbReference>
<gene>
    <name evidence="2" type="ORF">B0H67DRAFT_212943</name>
</gene>
<comment type="caution">
    <text evidence="2">The sequence shown here is derived from an EMBL/GenBank/DDBJ whole genome shotgun (WGS) entry which is preliminary data.</text>
</comment>
<keyword evidence="1" id="KW-1133">Transmembrane helix</keyword>
<keyword evidence="1" id="KW-0812">Transmembrane</keyword>
<protein>
    <submittedName>
        <fullName evidence="2">Uncharacterized protein</fullName>
    </submittedName>
</protein>
<dbReference type="EMBL" id="JAUKUA010000003">
    <property type="protein sequence ID" value="KAK0721119.1"/>
    <property type="molecule type" value="Genomic_DNA"/>
</dbReference>
<proteinExistence type="predicted"/>
<evidence type="ECO:0000313" key="2">
    <source>
        <dbReference type="EMBL" id="KAK0721119.1"/>
    </source>
</evidence>
<dbReference type="AlphaFoldDB" id="A0AA40ASC1"/>
<accession>A0AA40ASC1</accession>
<feature type="transmembrane region" description="Helical" evidence="1">
    <location>
        <begin position="28"/>
        <end position="48"/>
    </location>
</feature>
<evidence type="ECO:0000256" key="1">
    <source>
        <dbReference type="SAM" id="Phobius"/>
    </source>
</evidence>
<evidence type="ECO:0000313" key="3">
    <source>
        <dbReference type="Proteomes" id="UP001172102"/>
    </source>
</evidence>
<keyword evidence="3" id="KW-1185">Reference proteome</keyword>
<feature type="transmembrane region" description="Helical" evidence="1">
    <location>
        <begin position="135"/>
        <end position="152"/>
    </location>
</feature>
<organism evidence="2 3">
    <name type="scientific">Lasiosphaeris hirsuta</name>
    <dbReference type="NCBI Taxonomy" id="260670"/>
    <lineage>
        <taxon>Eukaryota</taxon>
        <taxon>Fungi</taxon>
        <taxon>Dikarya</taxon>
        <taxon>Ascomycota</taxon>
        <taxon>Pezizomycotina</taxon>
        <taxon>Sordariomycetes</taxon>
        <taxon>Sordariomycetidae</taxon>
        <taxon>Sordariales</taxon>
        <taxon>Lasiosphaeriaceae</taxon>
        <taxon>Lasiosphaeris</taxon>
    </lineage>
</organism>